<dbReference type="InterPro" id="IPR000467">
    <property type="entry name" value="G_patch_dom"/>
</dbReference>
<dbReference type="Pfam" id="PF01585">
    <property type="entry name" value="G-patch"/>
    <property type="match status" value="1"/>
</dbReference>
<dbReference type="PANTHER" id="PTHR23329:SF1">
    <property type="entry name" value="TUFTELIN-INTERACTING PROTEIN 11"/>
    <property type="match status" value="1"/>
</dbReference>
<evidence type="ECO:0000259" key="1">
    <source>
        <dbReference type="PROSITE" id="PS50174"/>
    </source>
</evidence>
<dbReference type="GO" id="GO:0071008">
    <property type="term" value="C:U2-type post-mRNA release spliceosomal complex"/>
    <property type="evidence" value="ECO:0007669"/>
    <property type="project" value="TreeGrafter"/>
</dbReference>
<comment type="caution">
    <text evidence="2">The sequence shown here is derived from an EMBL/GenBank/DDBJ whole genome shotgun (WGS) entry which is preliminary data.</text>
</comment>
<name>A0A8S1MBY2_9CILI</name>
<sequence length="324" mass="38272">MNQNFVYQESLSQKLQGIETDLLDSNNHDLYISLSNQQKNSNYTSQSEFNFIHNNKDEYINQQKNLKKQKAFQNFSQSKSQFQYNQKLQITLFDNNLRVELEELEKNKKSVRFNLENNKINLITNFDSDYYMSCDERKLLYQPFSIHKQQILIEEEDQYEEDEDDSEQFMLSPNTSIKVIVIHDKTLKGILKQNIEKVDSLQSSKDFVMNISQQSLKFSQETTVTKKQKEVLEKKIQDHQYGVGFKFLQKYGFECGSGLGLQKQGILEPVQTQNSNFFYENFENRQKCLDHIQKSTNRKKRKIQMIALSDDDQELCLSNNQKSC</sequence>
<reference evidence="2" key="1">
    <citation type="submission" date="2021-01" db="EMBL/GenBank/DDBJ databases">
        <authorList>
            <consortium name="Genoscope - CEA"/>
            <person name="William W."/>
        </authorList>
    </citation>
    <scope>NUCLEOTIDE SEQUENCE</scope>
</reference>
<dbReference type="PANTHER" id="PTHR23329">
    <property type="entry name" value="TUFTELIN-INTERACTING PROTEIN 11-RELATED"/>
    <property type="match status" value="1"/>
</dbReference>
<dbReference type="GO" id="GO:0000390">
    <property type="term" value="P:spliceosomal complex disassembly"/>
    <property type="evidence" value="ECO:0007669"/>
    <property type="project" value="InterPro"/>
</dbReference>
<evidence type="ECO:0000313" key="2">
    <source>
        <dbReference type="EMBL" id="CAD8077920.1"/>
    </source>
</evidence>
<dbReference type="PROSITE" id="PS50174">
    <property type="entry name" value="G_PATCH"/>
    <property type="match status" value="1"/>
</dbReference>
<accession>A0A8S1MBY2</accession>
<dbReference type="GO" id="GO:0003676">
    <property type="term" value="F:nucleic acid binding"/>
    <property type="evidence" value="ECO:0007669"/>
    <property type="project" value="InterPro"/>
</dbReference>
<dbReference type="OrthoDB" id="4822at2759"/>
<dbReference type="InterPro" id="IPR045211">
    <property type="entry name" value="TFP11/STIP/Ntr1"/>
</dbReference>
<proteinExistence type="predicted"/>
<evidence type="ECO:0000313" key="3">
    <source>
        <dbReference type="Proteomes" id="UP000692954"/>
    </source>
</evidence>
<dbReference type="EMBL" id="CAJJDN010000037">
    <property type="protein sequence ID" value="CAD8077920.1"/>
    <property type="molecule type" value="Genomic_DNA"/>
</dbReference>
<dbReference type="AlphaFoldDB" id="A0A8S1MBY2"/>
<protein>
    <recommendedName>
        <fullName evidence="1">G-patch domain-containing protein</fullName>
    </recommendedName>
</protein>
<gene>
    <name evidence="2" type="ORF">PSON_ATCC_30995.1.T0370022</name>
</gene>
<keyword evidence="3" id="KW-1185">Reference proteome</keyword>
<dbReference type="SMART" id="SM00443">
    <property type="entry name" value="G_patch"/>
    <property type="match status" value="1"/>
</dbReference>
<feature type="domain" description="G-patch" evidence="1">
    <location>
        <begin position="240"/>
        <end position="273"/>
    </location>
</feature>
<dbReference type="Proteomes" id="UP000692954">
    <property type="component" value="Unassembled WGS sequence"/>
</dbReference>
<organism evidence="2 3">
    <name type="scientific">Paramecium sonneborni</name>
    <dbReference type="NCBI Taxonomy" id="65129"/>
    <lineage>
        <taxon>Eukaryota</taxon>
        <taxon>Sar</taxon>
        <taxon>Alveolata</taxon>
        <taxon>Ciliophora</taxon>
        <taxon>Intramacronucleata</taxon>
        <taxon>Oligohymenophorea</taxon>
        <taxon>Peniculida</taxon>
        <taxon>Parameciidae</taxon>
        <taxon>Paramecium</taxon>
    </lineage>
</organism>